<feature type="binding site" evidence="15">
    <location>
        <begin position="259"/>
        <end position="260"/>
    </location>
    <ligand>
        <name>substrate</name>
    </ligand>
</feature>
<feature type="binding site" evidence="16">
    <location>
        <position position="259"/>
    </location>
    <ligand>
        <name>NAD(+)</name>
        <dbReference type="ChEBI" id="CHEBI:57540"/>
    </ligand>
</feature>
<feature type="binding site" evidence="13">
    <location>
        <position position="18"/>
    </location>
    <ligand>
        <name>NADPH</name>
        <dbReference type="ChEBI" id="CHEBI:57783"/>
    </ligand>
</feature>
<dbReference type="FunFam" id="3.40.50.720:FF:000019">
    <property type="entry name" value="Glycerol-3-phosphate dehydrogenase [NAD(P)+]"/>
    <property type="match status" value="1"/>
</dbReference>
<feature type="binding site" evidence="15">
    <location>
        <position position="112"/>
    </location>
    <ligand>
        <name>substrate</name>
    </ligand>
</feature>
<feature type="binding site" evidence="13">
    <location>
        <position position="140"/>
    </location>
    <ligand>
        <name>sn-glycerol 3-phosphate</name>
        <dbReference type="ChEBI" id="CHEBI:57597"/>
    </ligand>
</feature>
<dbReference type="InterPro" id="IPR036291">
    <property type="entry name" value="NAD(P)-bd_dom_sf"/>
</dbReference>
<evidence type="ECO:0000256" key="2">
    <source>
        <dbReference type="ARBA" id="ARBA00022516"/>
    </source>
</evidence>
<dbReference type="GO" id="GO:0046168">
    <property type="term" value="P:glycerol-3-phosphate catabolic process"/>
    <property type="evidence" value="ECO:0007669"/>
    <property type="project" value="InterPro"/>
</dbReference>
<feature type="binding site" evidence="16">
    <location>
        <begin position="14"/>
        <end position="19"/>
    </location>
    <ligand>
        <name>NAD(+)</name>
        <dbReference type="ChEBI" id="CHEBI:57540"/>
    </ligand>
</feature>
<dbReference type="HAMAP" id="MF_00394">
    <property type="entry name" value="NAD_Glyc3P_dehydrog"/>
    <property type="match status" value="1"/>
</dbReference>
<dbReference type="SUPFAM" id="SSF48179">
    <property type="entry name" value="6-phosphogluconate dehydrogenase C-terminal domain-like"/>
    <property type="match status" value="1"/>
</dbReference>
<evidence type="ECO:0000313" key="20">
    <source>
        <dbReference type="EMBL" id="ODS33311.1"/>
    </source>
</evidence>
<dbReference type="GO" id="GO:0046167">
    <property type="term" value="P:glycerol-3-phosphate biosynthetic process"/>
    <property type="evidence" value="ECO:0007669"/>
    <property type="project" value="UniProtKB-UniRule"/>
</dbReference>
<dbReference type="InterPro" id="IPR006168">
    <property type="entry name" value="G3P_DH_NAD-dep"/>
</dbReference>
<feature type="binding site" evidence="13">
    <location>
        <position position="285"/>
    </location>
    <ligand>
        <name>NADPH</name>
        <dbReference type="ChEBI" id="CHEBI:57783"/>
    </ligand>
</feature>
<dbReference type="GO" id="GO:0005829">
    <property type="term" value="C:cytosol"/>
    <property type="evidence" value="ECO:0007669"/>
    <property type="project" value="TreeGrafter"/>
</dbReference>
<dbReference type="Gene3D" id="1.10.1040.10">
    <property type="entry name" value="N-(1-d-carboxylethyl)-l-norvaline Dehydrogenase, domain 2"/>
    <property type="match status" value="1"/>
</dbReference>
<comment type="catalytic activity">
    <reaction evidence="9">
        <text>sn-glycerol 3-phosphate + NADP(+) = dihydroxyacetone phosphate + NADPH + H(+)</text>
        <dbReference type="Rhea" id="RHEA:11096"/>
        <dbReference type="ChEBI" id="CHEBI:15378"/>
        <dbReference type="ChEBI" id="CHEBI:57597"/>
        <dbReference type="ChEBI" id="CHEBI:57642"/>
        <dbReference type="ChEBI" id="CHEBI:57783"/>
        <dbReference type="ChEBI" id="CHEBI:58349"/>
        <dbReference type="EC" id="1.1.1.94"/>
    </reaction>
    <physiologicalReaction direction="right-to-left" evidence="9">
        <dbReference type="Rhea" id="RHEA:11098"/>
    </physiologicalReaction>
</comment>
<comment type="similarity">
    <text evidence="1 13 17">Belongs to the NAD-dependent glycerol-3-phosphate dehydrogenase family.</text>
</comment>
<dbReference type="PANTHER" id="PTHR11728">
    <property type="entry name" value="GLYCEROL-3-PHOSPHATE DEHYDROGENASE"/>
    <property type="match status" value="1"/>
</dbReference>
<evidence type="ECO:0000256" key="12">
    <source>
        <dbReference type="ARBA" id="ARBA00080511"/>
    </source>
</evidence>
<dbReference type="InterPro" id="IPR006109">
    <property type="entry name" value="G3P_DH_NAD-dep_C"/>
</dbReference>
<comment type="subcellular location">
    <subcellularLocation>
        <location evidence="13">Cytoplasm</location>
    </subcellularLocation>
</comment>
<name>A0A1E3XCE9_9BACT</name>
<organism evidence="20 21">
    <name type="scientific">Candidatus Scalindua rubra</name>
    <dbReference type="NCBI Taxonomy" id="1872076"/>
    <lineage>
        <taxon>Bacteria</taxon>
        <taxon>Pseudomonadati</taxon>
        <taxon>Planctomycetota</taxon>
        <taxon>Candidatus Brocadiia</taxon>
        <taxon>Candidatus Brocadiales</taxon>
        <taxon>Candidatus Scalinduaceae</taxon>
        <taxon>Candidatus Scalindua</taxon>
    </lineage>
</organism>
<keyword evidence="2 13" id="KW-0444">Lipid biosynthesis</keyword>
<evidence type="ECO:0000256" key="8">
    <source>
        <dbReference type="ARBA" id="ARBA00023264"/>
    </source>
</evidence>
<evidence type="ECO:0000256" key="1">
    <source>
        <dbReference type="ARBA" id="ARBA00011009"/>
    </source>
</evidence>
<dbReference type="GO" id="GO:0141153">
    <property type="term" value="F:glycerol-3-phosphate dehydrogenase (NADP+) activity"/>
    <property type="evidence" value="ECO:0007669"/>
    <property type="project" value="RHEA"/>
</dbReference>
<keyword evidence="6 13" id="KW-0443">Lipid metabolism</keyword>
<evidence type="ECO:0000256" key="17">
    <source>
        <dbReference type="RuleBase" id="RU000437"/>
    </source>
</evidence>
<feature type="binding site" evidence="13">
    <location>
        <position position="259"/>
    </location>
    <ligand>
        <name>NADPH</name>
        <dbReference type="ChEBI" id="CHEBI:57783"/>
    </ligand>
</feature>
<feature type="binding site" evidence="13">
    <location>
        <position position="283"/>
    </location>
    <ligand>
        <name>NADPH</name>
        <dbReference type="ChEBI" id="CHEBI:57783"/>
    </ligand>
</feature>
<evidence type="ECO:0000256" key="15">
    <source>
        <dbReference type="PIRSR" id="PIRSR000114-2"/>
    </source>
</evidence>
<proteinExistence type="inferred from homology"/>
<keyword evidence="13" id="KW-0547">Nucleotide-binding</keyword>
<evidence type="ECO:0000256" key="9">
    <source>
        <dbReference type="ARBA" id="ARBA00052716"/>
    </source>
</evidence>
<feature type="binding site" evidence="13">
    <location>
        <position position="112"/>
    </location>
    <ligand>
        <name>NADPH</name>
        <dbReference type="ChEBI" id="CHEBI:57783"/>
    </ligand>
</feature>
<reference evidence="20 21" key="1">
    <citation type="submission" date="2016-07" db="EMBL/GenBank/DDBJ databases">
        <title>Draft genome of Scalindua rubra, obtained from a brine-seawater interface in the Red Sea, sheds light on salt adaptation in anammox bacteria.</title>
        <authorList>
            <person name="Speth D.R."/>
            <person name="Lagkouvardos I."/>
            <person name="Wang Y."/>
            <person name="Qian P.-Y."/>
            <person name="Dutilh B.E."/>
            <person name="Jetten M.S."/>
        </authorList>
    </citation>
    <scope>NUCLEOTIDE SEQUENCE [LARGE SCALE GENOMIC DNA]</scope>
    <source>
        <strain evidence="20">BSI-1</strain>
    </source>
</reference>
<evidence type="ECO:0000256" key="14">
    <source>
        <dbReference type="PIRSR" id="PIRSR000114-1"/>
    </source>
</evidence>
<dbReference type="Proteomes" id="UP000094056">
    <property type="component" value="Unassembled WGS sequence"/>
</dbReference>
<feature type="domain" description="Glycerol-3-phosphate dehydrogenase NAD-dependent C-terminal" evidence="19">
    <location>
        <begin position="184"/>
        <end position="324"/>
    </location>
</feature>
<comment type="function">
    <text evidence="13">Catalyzes the reduction of the glycolytic intermediate dihydroxyacetone phosphate (DHAP) to sn-glycerol 3-phosphate (G3P), the key precursor for phospholipid synthesis.</text>
</comment>
<dbReference type="Pfam" id="PF01210">
    <property type="entry name" value="NAD_Gly3P_dh_N"/>
    <property type="match status" value="1"/>
</dbReference>
<dbReference type="PIRSF" id="PIRSF000114">
    <property type="entry name" value="Glycerol-3-P_dh"/>
    <property type="match status" value="1"/>
</dbReference>
<evidence type="ECO:0000256" key="16">
    <source>
        <dbReference type="PIRSR" id="PIRSR000114-3"/>
    </source>
</evidence>
<dbReference type="GO" id="GO:0051287">
    <property type="term" value="F:NAD binding"/>
    <property type="evidence" value="ECO:0007669"/>
    <property type="project" value="InterPro"/>
</dbReference>
<dbReference type="AlphaFoldDB" id="A0A1E3XCE9"/>
<dbReference type="GO" id="GO:0005975">
    <property type="term" value="P:carbohydrate metabolic process"/>
    <property type="evidence" value="ECO:0007669"/>
    <property type="project" value="InterPro"/>
</dbReference>
<comment type="caution">
    <text evidence="20">The sequence shown here is derived from an EMBL/GenBank/DDBJ whole genome shotgun (WGS) entry which is preliminary data.</text>
</comment>
<feature type="active site" description="Proton acceptor" evidence="13 14">
    <location>
        <position position="195"/>
    </location>
</feature>
<accession>A0A1E3XCE9</accession>
<feature type="binding site" evidence="13">
    <location>
        <position position="112"/>
    </location>
    <ligand>
        <name>sn-glycerol 3-phosphate</name>
        <dbReference type="ChEBI" id="CHEBI:57597"/>
    </ligand>
</feature>
<dbReference type="GO" id="GO:0008654">
    <property type="term" value="P:phospholipid biosynthetic process"/>
    <property type="evidence" value="ECO:0007669"/>
    <property type="project" value="UniProtKB-KW"/>
</dbReference>
<dbReference type="UniPathway" id="UPA00940"/>
<keyword evidence="13" id="KW-0963">Cytoplasm</keyword>
<sequence>MDKQKNTKKISVLGTGGWGTALSILLHNKGHKVFLWGSTPDYVEFLKKNRENTKYLKGVKIPSDLNITSNMANAQIETNFIVIAIPTPYVRKAIKTLKNHYIPGTPIVSVIKGIENETLMRGSEILGDILGEQPIALLLGPSHAEEVARKLPTTVVVSSKDMKLAREIQNIFITKHFRVYTNPDVIGVEIATSVKNVIAIAAGICDGLGFGDNSKAALITRGLAEIIRLGIAMGGQRNTFSGLAGLGDLITTCFSPYGRNRLVGKQIAKGKKPSQILKEMDQVAEGILTTKSVCRLASKYNVEMPITKEIYNVLFEDKDPMKAVNELMVREPKSEIEDIML</sequence>
<dbReference type="InterPro" id="IPR013328">
    <property type="entry name" value="6PGD_dom2"/>
</dbReference>
<evidence type="ECO:0000259" key="19">
    <source>
        <dbReference type="Pfam" id="PF07479"/>
    </source>
</evidence>
<feature type="binding site" evidence="13">
    <location>
        <position position="144"/>
    </location>
    <ligand>
        <name>NADPH</name>
        <dbReference type="ChEBI" id="CHEBI:57783"/>
    </ligand>
</feature>
<dbReference type="EMBL" id="MAYW01000032">
    <property type="protein sequence ID" value="ODS33311.1"/>
    <property type="molecule type" value="Genomic_DNA"/>
</dbReference>
<keyword evidence="4 13" id="KW-0560">Oxidoreductase</keyword>
<evidence type="ECO:0000259" key="18">
    <source>
        <dbReference type="Pfam" id="PF01210"/>
    </source>
</evidence>
<evidence type="ECO:0000256" key="7">
    <source>
        <dbReference type="ARBA" id="ARBA00023209"/>
    </source>
</evidence>
<dbReference type="NCBIfam" id="NF000940">
    <property type="entry name" value="PRK00094.1-2"/>
    <property type="match status" value="1"/>
</dbReference>
<feature type="binding site" evidence="13">
    <location>
        <position position="55"/>
    </location>
    <ligand>
        <name>NADPH</name>
        <dbReference type="ChEBI" id="CHEBI:57783"/>
    </ligand>
</feature>
<keyword evidence="7 13" id="KW-0594">Phospholipid biosynthesis</keyword>
<feature type="binding site" evidence="13">
    <location>
        <position position="260"/>
    </location>
    <ligand>
        <name>sn-glycerol 3-phosphate</name>
        <dbReference type="ChEBI" id="CHEBI:57597"/>
    </ligand>
</feature>
<dbReference type="InterPro" id="IPR008927">
    <property type="entry name" value="6-PGluconate_DH-like_C_sf"/>
</dbReference>
<evidence type="ECO:0000313" key="21">
    <source>
        <dbReference type="Proteomes" id="UP000094056"/>
    </source>
</evidence>
<dbReference type="EC" id="1.1.1.94" evidence="10 13"/>
<feature type="domain" description="Glycerol-3-phosphate dehydrogenase NAD-dependent N-terminal" evidence="18">
    <location>
        <begin position="9"/>
        <end position="164"/>
    </location>
</feature>
<feature type="binding site" evidence="13">
    <location>
        <position position="195"/>
    </location>
    <ligand>
        <name>sn-glycerol 3-phosphate</name>
        <dbReference type="ChEBI" id="CHEBI:57597"/>
    </ligand>
</feature>
<dbReference type="Pfam" id="PF07479">
    <property type="entry name" value="NAD_Gly3P_dh_C"/>
    <property type="match status" value="1"/>
</dbReference>
<protein>
    <recommendedName>
        <fullName evidence="11 13">Glycerol-3-phosphate dehydrogenase [NAD(P)+]</fullName>
        <ecNumber evidence="10 13">1.1.1.94</ecNumber>
    </recommendedName>
    <alternativeName>
        <fullName evidence="13">NAD(P)(+)-dependent glycerol-3-phosphate dehydrogenase</fullName>
    </alternativeName>
    <alternativeName>
        <fullName evidence="12 13">NAD(P)H-dependent dihydroxyacetone-phosphate reductase</fullName>
    </alternativeName>
</protein>
<comment type="caution">
    <text evidence="13">Lacks conserved residue(s) required for the propagation of feature annotation.</text>
</comment>
<feature type="binding site" evidence="16">
    <location>
        <position position="144"/>
    </location>
    <ligand>
        <name>NAD(+)</name>
        <dbReference type="ChEBI" id="CHEBI:57540"/>
    </ligand>
</feature>
<evidence type="ECO:0000256" key="3">
    <source>
        <dbReference type="ARBA" id="ARBA00022857"/>
    </source>
</evidence>
<gene>
    <name evidence="13" type="primary">gpsA</name>
    <name evidence="20" type="ORF">SCARUB_01565</name>
</gene>
<keyword evidence="5 13" id="KW-0520">NAD</keyword>
<evidence type="ECO:0000256" key="5">
    <source>
        <dbReference type="ARBA" id="ARBA00023027"/>
    </source>
</evidence>
<dbReference type="NCBIfam" id="NF000942">
    <property type="entry name" value="PRK00094.1-4"/>
    <property type="match status" value="1"/>
</dbReference>
<comment type="catalytic activity">
    <reaction evidence="13">
        <text>sn-glycerol 3-phosphate + NAD(+) = dihydroxyacetone phosphate + NADH + H(+)</text>
        <dbReference type="Rhea" id="RHEA:11092"/>
        <dbReference type="ChEBI" id="CHEBI:15378"/>
        <dbReference type="ChEBI" id="CHEBI:57540"/>
        <dbReference type="ChEBI" id="CHEBI:57597"/>
        <dbReference type="ChEBI" id="CHEBI:57642"/>
        <dbReference type="ChEBI" id="CHEBI:57945"/>
        <dbReference type="EC" id="1.1.1.94"/>
    </reaction>
</comment>
<comment type="pathway">
    <text evidence="13">Membrane lipid metabolism; glycerophospholipid metabolism.</text>
</comment>
<dbReference type="GO" id="GO:0141152">
    <property type="term" value="F:glycerol-3-phosphate dehydrogenase (NAD+) activity"/>
    <property type="evidence" value="ECO:0007669"/>
    <property type="project" value="RHEA"/>
</dbReference>
<evidence type="ECO:0000256" key="4">
    <source>
        <dbReference type="ARBA" id="ARBA00023002"/>
    </source>
</evidence>
<evidence type="ECO:0000256" key="11">
    <source>
        <dbReference type="ARBA" id="ARBA00069372"/>
    </source>
</evidence>
<dbReference type="InterPro" id="IPR011128">
    <property type="entry name" value="G3P_DH_NAD-dep_N"/>
</dbReference>
<dbReference type="FunFam" id="1.10.1040.10:FF:000001">
    <property type="entry name" value="Glycerol-3-phosphate dehydrogenase [NAD(P)+]"/>
    <property type="match status" value="1"/>
</dbReference>
<dbReference type="Gene3D" id="3.40.50.720">
    <property type="entry name" value="NAD(P)-binding Rossmann-like Domain"/>
    <property type="match status" value="1"/>
</dbReference>
<dbReference type="PATRIC" id="fig|1872076.5.peg.1828"/>
<feature type="binding site" evidence="13">
    <location>
        <position position="248"/>
    </location>
    <ligand>
        <name>sn-glycerol 3-phosphate</name>
        <dbReference type="ChEBI" id="CHEBI:57597"/>
    </ligand>
</feature>
<dbReference type="PRINTS" id="PR00077">
    <property type="entry name" value="GPDHDRGNASE"/>
</dbReference>
<evidence type="ECO:0000256" key="6">
    <source>
        <dbReference type="ARBA" id="ARBA00023098"/>
    </source>
</evidence>
<evidence type="ECO:0000256" key="10">
    <source>
        <dbReference type="ARBA" id="ARBA00066687"/>
    </source>
</evidence>
<evidence type="ECO:0000256" key="13">
    <source>
        <dbReference type="HAMAP-Rule" id="MF_00394"/>
    </source>
</evidence>
<feature type="binding site" evidence="13">
    <location>
        <position position="142"/>
    </location>
    <ligand>
        <name>sn-glycerol 3-phosphate</name>
        <dbReference type="ChEBI" id="CHEBI:57597"/>
    </ligand>
</feature>
<feature type="binding site" evidence="13">
    <location>
        <position position="259"/>
    </location>
    <ligand>
        <name>sn-glycerol 3-phosphate</name>
        <dbReference type="ChEBI" id="CHEBI:57597"/>
    </ligand>
</feature>
<keyword evidence="3 13" id="KW-0521">NADP</keyword>
<dbReference type="GO" id="GO:0006650">
    <property type="term" value="P:glycerophospholipid metabolic process"/>
    <property type="evidence" value="ECO:0007669"/>
    <property type="project" value="UniProtKB-UniRule"/>
</dbReference>
<keyword evidence="8 13" id="KW-1208">Phospholipid metabolism</keyword>
<dbReference type="SUPFAM" id="SSF51735">
    <property type="entry name" value="NAD(P)-binding Rossmann-fold domains"/>
    <property type="match status" value="1"/>
</dbReference>
<dbReference type="PANTHER" id="PTHR11728:SF1">
    <property type="entry name" value="GLYCEROL-3-PHOSPHATE DEHYDROGENASE [NAD(+)] 2, CHLOROPLASTIC"/>
    <property type="match status" value="1"/>
</dbReference>